<reference evidence="6 7" key="1">
    <citation type="submission" date="2020-08" db="EMBL/GenBank/DDBJ databases">
        <title>The Agave Microbiome: Exploring the role of microbial communities in plant adaptations to desert environments.</title>
        <authorList>
            <person name="Partida-Martinez L.P."/>
        </authorList>
    </citation>
    <scope>NUCLEOTIDE SEQUENCE [LARGE SCALE GENOMIC DNA]</scope>
    <source>
        <strain evidence="6 7">AS2.23</strain>
    </source>
</reference>
<dbReference type="Pfam" id="PF00440">
    <property type="entry name" value="TetR_N"/>
    <property type="match status" value="1"/>
</dbReference>
<dbReference type="InterPro" id="IPR050109">
    <property type="entry name" value="HTH-type_TetR-like_transc_reg"/>
</dbReference>
<dbReference type="EMBL" id="JACHVY010000001">
    <property type="protein sequence ID" value="MBB2899863.1"/>
    <property type="molecule type" value="Genomic_DNA"/>
</dbReference>
<reference evidence="6 7" key="2">
    <citation type="submission" date="2020-08" db="EMBL/GenBank/DDBJ databases">
        <authorList>
            <person name="Partida-Martinez L."/>
            <person name="Huntemann M."/>
            <person name="Clum A."/>
            <person name="Wang J."/>
            <person name="Palaniappan K."/>
            <person name="Ritter S."/>
            <person name="Chen I.-M."/>
            <person name="Stamatis D."/>
            <person name="Reddy T."/>
            <person name="O'Malley R."/>
            <person name="Daum C."/>
            <person name="Shapiro N."/>
            <person name="Ivanova N."/>
            <person name="Kyrpides N."/>
            <person name="Woyke T."/>
        </authorList>
    </citation>
    <scope>NUCLEOTIDE SEQUENCE [LARGE SCALE GENOMIC DNA]</scope>
    <source>
        <strain evidence="6 7">AS2.23</strain>
    </source>
</reference>
<dbReference type="Gene3D" id="1.10.357.10">
    <property type="entry name" value="Tetracycline Repressor, domain 2"/>
    <property type="match status" value="1"/>
</dbReference>
<dbReference type="AlphaFoldDB" id="A0A7W4TJQ5"/>
<evidence type="ECO:0000256" key="4">
    <source>
        <dbReference type="PROSITE-ProRule" id="PRU00335"/>
    </source>
</evidence>
<dbReference type="InterPro" id="IPR001647">
    <property type="entry name" value="HTH_TetR"/>
</dbReference>
<sequence>MRMSKEDRREQILDAAAHVVARGGLAAASTDEIARQAGVSQPYVVRTFGGKQPLLDALFQRIADRIVAAFEDAPREGDAAECLGRAYLELVEDRDVLLVLMHGFTASSEPGTGAAVRGCMDAVYRIARERFGDDERAAVFVAQGMLINVMLAMDAWNHPDLPDLTALATTIASAAQLSAKGRGR</sequence>
<feature type="DNA-binding region" description="H-T-H motif" evidence="4">
    <location>
        <begin position="29"/>
        <end position="48"/>
    </location>
</feature>
<keyword evidence="1" id="KW-0805">Transcription regulation</keyword>
<dbReference type="PANTHER" id="PTHR30055:SF234">
    <property type="entry name" value="HTH-TYPE TRANSCRIPTIONAL REGULATOR BETI"/>
    <property type="match status" value="1"/>
</dbReference>
<gene>
    <name evidence="6" type="ORF">FHR75_000651</name>
</gene>
<dbReference type="InterPro" id="IPR009057">
    <property type="entry name" value="Homeodomain-like_sf"/>
</dbReference>
<dbReference type="PANTHER" id="PTHR30055">
    <property type="entry name" value="HTH-TYPE TRANSCRIPTIONAL REGULATOR RUTR"/>
    <property type="match status" value="1"/>
</dbReference>
<organism evidence="6 7">
    <name type="scientific">Kineococcus radiotolerans</name>
    <dbReference type="NCBI Taxonomy" id="131568"/>
    <lineage>
        <taxon>Bacteria</taxon>
        <taxon>Bacillati</taxon>
        <taxon>Actinomycetota</taxon>
        <taxon>Actinomycetes</taxon>
        <taxon>Kineosporiales</taxon>
        <taxon>Kineosporiaceae</taxon>
        <taxon>Kineococcus</taxon>
    </lineage>
</organism>
<dbReference type="PROSITE" id="PS50977">
    <property type="entry name" value="HTH_TETR_2"/>
    <property type="match status" value="1"/>
</dbReference>
<evidence type="ECO:0000313" key="7">
    <source>
        <dbReference type="Proteomes" id="UP000533269"/>
    </source>
</evidence>
<comment type="caution">
    <text evidence="6">The sequence shown here is derived from an EMBL/GenBank/DDBJ whole genome shotgun (WGS) entry which is preliminary data.</text>
</comment>
<protein>
    <submittedName>
        <fullName evidence="6">AcrR family transcriptional regulator</fullName>
    </submittedName>
</protein>
<dbReference type="SUPFAM" id="SSF46689">
    <property type="entry name" value="Homeodomain-like"/>
    <property type="match status" value="1"/>
</dbReference>
<keyword evidence="2 4" id="KW-0238">DNA-binding</keyword>
<keyword evidence="3" id="KW-0804">Transcription</keyword>
<evidence type="ECO:0000256" key="2">
    <source>
        <dbReference type="ARBA" id="ARBA00023125"/>
    </source>
</evidence>
<name>A0A7W4TJQ5_KINRA</name>
<proteinExistence type="predicted"/>
<evidence type="ECO:0000256" key="1">
    <source>
        <dbReference type="ARBA" id="ARBA00023015"/>
    </source>
</evidence>
<dbReference type="Proteomes" id="UP000533269">
    <property type="component" value="Unassembled WGS sequence"/>
</dbReference>
<feature type="domain" description="HTH tetR-type" evidence="5">
    <location>
        <begin position="6"/>
        <end position="66"/>
    </location>
</feature>
<evidence type="ECO:0000256" key="3">
    <source>
        <dbReference type="ARBA" id="ARBA00023163"/>
    </source>
</evidence>
<dbReference type="PRINTS" id="PR00455">
    <property type="entry name" value="HTHTETR"/>
</dbReference>
<evidence type="ECO:0000259" key="5">
    <source>
        <dbReference type="PROSITE" id="PS50977"/>
    </source>
</evidence>
<dbReference type="GO" id="GO:0003700">
    <property type="term" value="F:DNA-binding transcription factor activity"/>
    <property type="evidence" value="ECO:0007669"/>
    <property type="project" value="TreeGrafter"/>
</dbReference>
<accession>A0A7W4TJQ5</accession>
<evidence type="ECO:0000313" key="6">
    <source>
        <dbReference type="EMBL" id="MBB2899863.1"/>
    </source>
</evidence>
<dbReference type="GO" id="GO:0000976">
    <property type="term" value="F:transcription cis-regulatory region binding"/>
    <property type="evidence" value="ECO:0007669"/>
    <property type="project" value="TreeGrafter"/>
</dbReference>